<comment type="caution">
    <text evidence="1">The sequence shown here is derived from an EMBL/GenBank/DDBJ whole genome shotgun (WGS) entry which is preliminary data.</text>
</comment>
<evidence type="ECO:0000313" key="2">
    <source>
        <dbReference type="Proteomes" id="UP000642819"/>
    </source>
</evidence>
<protein>
    <submittedName>
        <fullName evidence="1">Phosphatase</fullName>
    </submittedName>
</protein>
<dbReference type="SFLD" id="SFLDS00003">
    <property type="entry name" value="Haloacid_Dehalogenase"/>
    <property type="match status" value="1"/>
</dbReference>
<dbReference type="InterPro" id="IPR050155">
    <property type="entry name" value="HAD-like_hydrolase_sf"/>
</dbReference>
<gene>
    <name evidence="1" type="ORF">GCM10008096_26880</name>
</gene>
<reference evidence="2" key="1">
    <citation type="journal article" date="2019" name="Int. J. Syst. Evol. Microbiol.">
        <title>The Global Catalogue of Microorganisms (GCM) 10K type strain sequencing project: providing services to taxonomists for standard genome sequencing and annotation.</title>
        <authorList>
            <consortium name="The Broad Institute Genomics Platform"/>
            <consortium name="The Broad Institute Genome Sequencing Center for Infectious Disease"/>
            <person name="Wu L."/>
            <person name="Ma J."/>
        </authorList>
    </citation>
    <scope>NUCLEOTIDE SEQUENCE [LARGE SCALE GENOMIC DNA]</scope>
    <source>
        <strain evidence="2">KCTC 19466</strain>
    </source>
</reference>
<sequence length="253" mass="26081">MDTRVAGLSWQNVPVMIRPTTRRRAVLFDLDGTLVDPRTAISGGIGAALAAHGLPVPADEQLDAMIGPPLAASLQSVPGMTDELLPLVVEHYRVGYRAHGMSSSVVYPGIADLLRELGEAGVLCAVATSKPEPLARELLDIQGLTSRFDAICGSNPDESAPHEGKAAIVAAALESLSEADAGSRGLDAVMVGDRFYDVDGARANGIPCIGVSWGYAGTGELEEAGAAAVVDDAAGLARALAALSSDDEMKEAH</sequence>
<dbReference type="SFLD" id="SFLDG01129">
    <property type="entry name" value="C1.5:_HAD__Beta-PGM__Phosphata"/>
    <property type="match status" value="1"/>
</dbReference>
<dbReference type="EMBL" id="BMXK01000012">
    <property type="protein sequence ID" value="GHD11946.1"/>
    <property type="molecule type" value="Genomic_DNA"/>
</dbReference>
<dbReference type="SUPFAM" id="SSF56784">
    <property type="entry name" value="HAD-like"/>
    <property type="match status" value="1"/>
</dbReference>
<dbReference type="PANTHER" id="PTHR43434">
    <property type="entry name" value="PHOSPHOGLYCOLATE PHOSPHATASE"/>
    <property type="match status" value="1"/>
</dbReference>
<dbReference type="Gene3D" id="3.40.50.1000">
    <property type="entry name" value="HAD superfamily/HAD-like"/>
    <property type="match status" value="1"/>
</dbReference>
<evidence type="ECO:0000313" key="1">
    <source>
        <dbReference type="EMBL" id="GHD11946.1"/>
    </source>
</evidence>
<proteinExistence type="predicted"/>
<dbReference type="InterPro" id="IPR036412">
    <property type="entry name" value="HAD-like_sf"/>
</dbReference>
<dbReference type="InterPro" id="IPR023198">
    <property type="entry name" value="PGP-like_dom2"/>
</dbReference>
<accession>A0ABQ3GLT8</accession>
<dbReference type="Gene3D" id="1.10.150.240">
    <property type="entry name" value="Putative phosphatase, domain 2"/>
    <property type="match status" value="1"/>
</dbReference>
<name>A0ABQ3GLT8_9MICC</name>
<dbReference type="Pfam" id="PF13419">
    <property type="entry name" value="HAD_2"/>
    <property type="match status" value="1"/>
</dbReference>
<keyword evidence="2" id="KW-1185">Reference proteome</keyword>
<dbReference type="Proteomes" id="UP000642819">
    <property type="component" value="Unassembled WGS sequence"/>
</dbReference>
<dbReference type="InterPro" id="IPR023214">
    <property type="entry name" value="HAD_sf"/>
</dbReference>
<dbReference type="InterPro" id="IPR041492">
    <property type="entry name" value="HAD_2"/>
</dbReference>
<dbReference type="PANTHER" id="PTHR43434:SF20">
    <property type="entry name" value="5'-NUCLEOTIDASE"/>
    <property type="match status" value="1"/>
</dbReference>
<organism evidence="1 2">
    <name type="scientific">Zhihengliuella salsuginis</name>
    <dbReference type="NCBI Taxonomy" id="578222"/>
    <lineage>
        <taxon>Bacteria</taxon>
        <taxon>Bacillati</taxon>
        <taxon>Actinomycetota</taxon>
        <taxon>Actinomycetes</taxon>
        <taxon>Micrococcales</taxon>
        <taxon>Micrococcaceae</taxon>
        <taxon>Zhihengliuella</taxon>
    </lineage>
</organism>